<feature type="domain" description="Metallo-beta-lactamase" evidence="1">
    <location>
        <begin position="110"/>
        <end position="308"/>
    </location>
</feature>
<reference evidence="2 3" key="1">
    <citation type="submission" date="2018-12" db="EMBL/GenBank/DDBJ databases">
        <title>Rubrispira sanarue gen. nov., sp., nov., a member of the order Silvanigrellales, isolated from a brackish lake in Hamamatsu Japan.</title>
        <authorList>
            <person name="Maejima Y."/>
            <person name="Iino T."/>
            <person name="Muraguchi Y."/>
            <person name="Fukuda K."/>
            <person name="Nojiri H."/>
            <person name="Ohkuma M."/>
            <person name="Moriuchi R."/>
            <person name="Dohra H."/>
            <person name="Kimbara K."/>
            <person name="Shintani M."/>
        </authorList>
    </citation>
    <scope>NUCLEOTIDE SEQUENCE [LARGE SCALE GENOMIC DNA]</scope>
    <source>
        <strain evidence="2 3">RF1110005</strain>
    </source>
</reference>
<sequence length="354" mass="40623">MYNFSYKTLSLILKCILYLISSNYLFLGCSSSTEYSISDHYDGSRFLNPSDRTEHGLWDVVKMLTTSSFEDWPESVSNSPSPNMNHALKVNEIAITFINHATVLIQVQGYNILTDPIWSKRASPYSWIGPKRHREPGIAIESLPKIDYVLISHNHYDHMDIETLKKLNEIFAPHFVVPLGNKKFLLDNDILNVSELDWWETDKFNPNIQLSLAPAHHASARGLFDRNKTLWGSFLISINKQKIYFAGDTAYSSHFAAIRKRFGAPDIALLPIGAYEPRWFMKLVHMNPTEAVKAHLDLGAKQSIGIHFGTFQLTQERIDQPRKDLNLELKNKQLNIKEFITLDEGQTRIFKLNN</sequence>
<dbReference type="EMBL" id="AP019368">
    <property type="protein sequence ID" value="BBH53103.1"/>
    <property type="molecule type" value="Genomic_DNA"/>
</dbReference>
<dbReference type="PANTHER" id="PTHR15032:SF4">
    <property type="entry name" value="N-ACYL-PHOSPHATIDYLETHANOLAMINE-HYDROLYZING PHOSPHOLIPASE D"/>
    <property type="match status" value="1"/>
</dbReference>
<name>A0A4P2VIW8_FLUSA</name>
<dbReference type="PROSITE" id="PS51257">
    <property type="entry name" value="PROKAR_LIPOPROTEIN"/>
    <property type="match status" value="1"/>
</dbReference>
<accession>A0A4P2VIW8</accession>
<evidence type="ECO:0000313" key="3">
    <source>
        <dbReference type="Proteomes" id="UP000291236"/>
    </source>
</evidence>
<evidence type="ECO:0000313" key="2">
    <source>
        <dbReference type="EMBL" id="BBH53103.1"/>
    </source>
</evidence>
<dbReference type="PANTHER" id="PTHR15032">
    <property type="entry name" value="N-ACYL-PHOSPHATIDYLETHANOLAMINE-HYDROLYZING PHOSPHOLIPASE D"/>
    <property type="match status" value="1"/>
</dbReference>
<dbReference type="InterPro" id="IPR001279">
    <property type="entry name" value="Metallo-B-lactamas"/>
</dbReference>
<dbReference type="SUPFAM" id="SSF56281">
    <property type="entry name" value="Metallo-hydrolase/oxidoreductase"/>
    <property type="match status" value="1"/>
</dbReference>
<dbReference type="AlphaFoldDB" id="A0A4P2VIW8"/>
<dbReference type="GO" id="GO:0005737">
    <property type="term" value="C:cytoplasm"/>
    <property type="evidence" value="ECO:0007669"/>
    <property type="project" value="TreeGrafter"/>
</dbReference>
<dbReference type="Pfam" id="PF12706">
    <property type="entry name" value="Lactamase_B_2"/>
    <property type="match status" value="1"/>
</dbReference>
<evidence type="ECO:0000259" key="1">
    <source>
        <dbReference type="Pfam" id="PF12706"/>
    </source>
</evidence>
<dbReference type="Gene3D" id="3.60.15.10">
    <property type="entry name" value="Ribonuclease Z/Hydroxyacylglutathione hydrolase-like"/>
    <property type="match status" value="1"/>
</dbReference>
<dbReference type="Proteomes" id="UP000291236">
    <property type="component" value="Chromosome"/>
</dbReference>
<dbReference type="InterPro" id="IPR036866">
    <property type="entry name" value="RibonucZ/Hydroxyglut_hydro"/>
</dbReference>
<keyword evidence="3" id="KW-1185">Reference proteome</keyword>
<dbReference type="OrthoDB" id="5288698at2"/>
<organism evidence="2 3">
    <name type="scientific">Fluviispira sanaruensis</name>
    <dbReference type="NCBI Taxonomy" id="2493639"/>
    <lineage>
        <taxon>Bacteria</taxon>
        <taxon>Pseudomonadati</taxon>
        <taxon>Bdellovibrionota</taxon>
        <taxon>Oligoflexia</taxon>
        <taxon>Silvanigrellales</taxon>
        <taxon>Silvanigrellaceae</taxon>
        <taxon>Fluviispira</taxon>
    </lineage>
</organism>
<protein>
    <recommendedName>
        <fullName evidence="1">Metallo-beta-lactamase domain-containing protein</fullName>
    </recommendedName>
</protein>
<gene>
    <name evidence="2" type="ORF">JCM31447_15460</name>
</gene>
<dbReference type="RefSeq" id="WP_130608283.1">
    <property type="nucleotide sequence ID" value="NZ_AP019368.1"/>
</dbReference>
<proteinExistence type="predicted"/>
<dbReference type="KEGG" id="sbf:JCM31447_15460"/>